<keyword evidence="1" id="KW-0732">Signal</keyword>
<feature type="signal peptide" evidence="1">
    <location>
        <begin position="1"/>
        <end position="17"/>
    </location>
</feature>
<evidence type="ECO:0000256" key="1">
    <source>
        <dbReference type="SAM" id="SignalP"/>
    </source>
</evidence>
<reference evidence="2" key="1">
    <citation type="submission" date="2014-09" db="EMBL/GenBank/DDBJ databases">
        <authorList>
            <person name="Magalhaes I.L.F."/>
            <person name="Oliveira U."/>
            <person name="Santos F.R."/>
            <person name="Vidigal T.H.D.A."/>
            <person name="Brescovit A.D."/>
            <person name="Santos A.J."/>
        </authorList>
    </citation>
    <scope>NUCLEOTIDE SEQUENCE</scope>
</reference>
<organism evidence="2">
    <name type="scientific">Lygus hesperus</name>
    <name type="common">Western plant bug</name>
    <dbReference type="NCBI Taxonomy" id="30085"/>
    <lineage>
        <taxon>Eukaryota</taxon>
        <taxon>Metazoa</taxon>
        <taxon>Ecdysozoa</taxon>
        <taxon>Arthropoda</taxon>
        <taxon>Hexapoda</taxon>
        <taxon>Insecta</taxon>
        <taxon>Pterygota</taxon>
        <taxon>Neoptera</taxon>
        <taxon>Paraneoptera</taxon>
        <taxon>Hemiptera</taxon>
        <taxon>Heteroptera</taxon>
        <taxon>Panheteroptera</taxon>
        <taxon>Cimicomorpha</taxon>
        <taxon>Miridae</taxon>
        <taxon>Mirini</taxon>
        <taxon>Lygus</taxon>
    </lineage>
</organism>
<accession>A0A0K8SE84</accession>
<sequence>MKAASFVLFFVFASVQASYPLSWDELFDIKPACLMKVIVNEVFTDCSTTEIDNKGFEVAKQVRNDFAREIKRFAHEMRDILRRFGSETFIQSIKQILHRILRLIVRFITALKRAFYKLIRDVRCFSDLFHFDYLKRKILTILEEYLVKCQLNIALLP</sequence>
<protein>
    <submittedName>
        <fullName evidence="2">Uncharacterized protein</fullName>
    </submittedName>
</protein>
<dbReference type="AlphaFoldDB" id="A0A0K8SE84"/>
<dbReference type="EMBL" id="GBRD01014741">
    <property type="protein sequence ID" value="JAG51085.1"/>
    <property type="molecule type" value="Transcribed_RNA"/>
</dbReference>
<name>A0A0K8SE84_LYGHE</name>
<proteinExistence type="predicted"/>
<evidence type="ECO:0000313" key="2">
    <source>
        <dbReference type="EMBL" id="JAG51085.1"/>
    </source>
</evidence>
<feature type="chain" id="PRO_5005519534" evidence="1">
    <location>
        <begin position="18"/>
        <end position="157"/>
    </location>
</feature>